<evidence type="ECO:0000256" key="9">
    <source>
        <dbReference type="PROSITE-ProRule" id="PRU00175"/>
    </source>
</evidence>
<evidence type="ECO:0000256" key="3">
    <source>
        <dbReference type="ARBA" id="ARBA00022679"/>
    </source>
</evidence>
<dbReference type="InterPro" id="IPR013083">
    <property type="entry name" value="Znf_RING/FYVE/PHD"/>
</dbReference>
<name>A0A9N8KXE6_9PEZI</name>
<dbReference type="EC" id="2.3.2.31" evidence="2"/>
<dbReference type="Proteomes" id="UP000745764">
    <property type="component" value="Unassembled WGS sequence"/>
</dbReference>
<organism evidence="13 14">
    <name type="scientific">Aureobasidium uvarum</name>
    <dbReference type="NCBI Taxonomy" id="2773716"/>
    <lineage>
        <taxon>Eukaryota</taxon>
        <taxon>Fungi</taxon>
        <taxon>Dikarya</taxon>
        <taxon>Ascomycota</taxon>
        <taxon>Pezizomycotina</taxon>
        <taxon>Dothideomycetes</taxon>
        <taxon>Dothideomycetidae</taxon>
        <taxon>Dothideales</taxon>
        <taxon>Saccotheciaceae</taxon>
        <taxon>Aureobasidium</taxon>
    </lineage>
</organism>
<evidence type="ECO:0000256" key="10">
    <source>
        <dbReference type="SAM" id="MobiDB-lite"/>
    </source>
</evidence>
<keyword evidence="14" id="KW-1185">Reference proteome</keyword>
<dbReference type="SUPFAM" id="SSF57850">
    <property type="entry name" value="RING/U-box"/>
    <property type="match status" value="3"/>
</dbReference>
<dbReference type="CDD" id="cd20335">
    <property type="entry name" value="BRcat_RBR"/>
    <property type="match status" value="1"/>
</dbReference>
<dbReference type="InterPro" id="IPR044066">
    <property type="entry name" value="TRIAD_supradom"/>
</dbReference>
<evidence type="ECO:0000256" key="2">
    <source>
        <dbReference type="ARBA" id="ARBA00012251"/>
    </source>
</evidence>
<evidence type="ECO:0000256" key="7">
    <source>
        <dbReference type="ARBA" id="ARBA00022786"/>
    </source>
</evidence>
<evidence type="ECO:0000259" key="12">
    <source>
        <dbReference type="PROSITE" id="PS51873"/>
    </source>
</evidence>
<keyword evidence="5" id="KW-0677">Repeat</keyword>
<dbReference type="Pfam" id="PF22191">
    <property type="entry name" value="IBR_1"/>
    <property type="match status" value="1"/>
</dbReference>
<dbReference type="AlphaFoldDB" id="A0A9N8KXE6"/>
<evidence type="ECO:0000313" key="13">
    <source>
        <dbReference type="EMBL" id="CAD0114391.1"/>
    </source>
</evidence>
<comment type="caution">
    <text evidence="13">The sequence shown here is derived from an EMBL/GenBank/DDBJ whole genome shotgun (WGS) entry which is preliminary data.</text>
</comment>
<evidence type="ECO:0000256" key="1">
    <source>
        <dbReference type="ARBA" id="ARBA00001798"/>
    </source>
</evidence>
<evidence type="ECO:0000313" key="14">
    <source>
        <dbReference type="Proteomes" id="UP000745764"/>
    </source>
</evidence>
<dbReference type="InterPro" id="IPR001841">
    <property type="entry name" value="Znf_RING"/>
</dbReference>
<feature type="domain" description="RING-type" evidence="12">
    <location>
        <begin position="191"/>
        <end position="422"/>
    </location>
</feature>
<keyword evidence="3" id="KW-0808">Transferase</keyword>
<comment type="catalytic activity">
    <reaction evidence="1">
        <text>[E2 ubiquitin-conjugating enzyme]-S-ubiquitinyl-L-cysteine + [acceptor protein]-L-lysine = [E2 ubiquitin-conjugating enzyme]-L-cysteine + [acceptor protein]-N(6)-ubiquitinyl-L-lysine.</text>
        <dbReference type="EC" id="2.3.2.31"/>
    </reaction>
</comment>
<dbReference type="PROSITE" id="PS51873">
    <property type="entry name" value="TRIAD"/>
    <property type="match status" value="1"/>
</dbReference>
<feature type="non-terminal residue" evidence="13">
    <location>
        <position position="431"/>
    </location>
</feature>
<dbReference type="InterPro" id="IPR002867">
    <property type="entry name" value="IBR_dom"/>
</dbReference>
<dbReference type="GO" id="GO:0008270">
    <property type="term" value="F:zinc ion binding"/>
    <property type="evidence" value="ECO:0007669"/>
    <property type="project" value="UniProtKB-KW"/>
</dbReference>
<keyword evidence="8" id="KW-0862">Zinc</keyword>
<evidence type="ECO:0000256" key="4">
    <source>
        <dbReference type="ARBA" id="ARBA00022723"/>
    </source>
</evidence>
<dbReference type="GO" id="GO:0061630">
    <property type="term" value="F:ubiquitin protein ligase activity"/>
    <property type="evidence" value="ECO:0007669"/>
    <property type="project" value="UniProtKB-EC"/>
</dbReference>
<evidence type="ECO:0000259" key="11">
    <source>
        <dbReference type="PROSITE" id="PS50089"/>
    </source>
</evidence>
<dbReference type="SMART" id="SM00647">
    <property type="entry name" value="IBR"/>
    <property type="match status" value="2"/>
</dbReference>
<proteinExistence type="predicted"/>
<feature type="compositionally biased region" description="Polar residues" evidence="10">
    <location>
        <begin position="75"/>
        <end position="86"/>
    </location>
</feature>
<dbReference type="PROSITE" id="PS50089">
    <property type="entry name" value="ZF_RING_2"/>
    <property type="match status" value="1"/>
</dbReference>
<protein>
    <recommendedName>
        <fullName evidence="2">RBR-type E3 ubiquitin transferase</fullName>
        <ecNumber evidence="2">2.3.2.31</ecNumber>
    </recommendedName>
</protein>
<keyword evidence="7" id="KW-0833">Ubl conjugation pathway</keyword>
<evidence type="ECO:0000256" key="5">
    <source>
        <dbReference type="ARBA" id="ARBA00022737"/>
    </source>
</evidence>
<evidence type="ECO:0000256" key="8">
    <source>
        <dbReference type="ARBA" id="ARBA00022833"/>
    </source>
</evidence>
<dbReference type="OrthoDB" id="1431934at2759"/>
<dbReference type="GO" id="GO:0016567">
    <property type="term" value="P:protein ubiquitination"/>
    <property type="evidence" value="ECO:0007669"/>
    <property type="project" value="InterPro"/>
</dbReference>
<dbReference type="Gene3D" id="1.20.120.1750">
    <property type="match status" value="1"/>
</dbReference>
<dbReference type="InterPro" id="IPR031127">
    <property type="entry name" value="E3_UB_ligase_RBR"/>
</dbReference>
<feature type="region of interest" description="Disordered" evidence="10">
    <location>
        <begin position="28"/>
        <end position="86"/>
    </location>
</feature>
<keyword evidence="4" id="KW-0479">Metal-binding</keyword>
<sequence>PISDVHGTNVARHISLRKHLNRRRKGEIPQCVSNHASPDLEPLQDRIDSFGSRSVSSKTHDRSPRNCNCPDRAQENLTTPSSLPSGAIATSSTGIILIDTVSGLKLQAASSSTFHDARLPTDTQAPLQSRIQASSGGVEHDRDYVVALETLQRWESEEEDQLTARLARDYSMALQLQQEEDSRHAAESQPPTRECTVCCESFHPLEFPAKPPSNACTHTAQVCCPCLQQWVATKIDANARAAIDCPQCTTRLNHEDVRRACNFETFAKYDKFATLTVVDSLQDFHWCLRTGCTGGQEYVGGNSGYMKCYACDYEQCLQHKTGWHSGESCRQYDARLQNQASKKNRDQEERETARFMNEQQIKTVWKKCPGCQVLIEKNDGCDQIRCKMENCQQQFCWECLATWESMLEHKEKAHAVSCKYRSSRKYPYRYV</sequence>
<dbReference type="Pfam" id="PF01485">
    <property type="entry name" value="IBR"/>
    <property type="match status" value="1"/>
</dbReference>
<accession>A0A9N8KXE6</accession>
<keyword evidence="6 9" id="KW-0863">Zinc-finger</keyword>
<dbReference type="PANTHER" id="PTHR11685">
    <property type="entry name" value="RBR FAMILY RING FINGER AND IBR DOMAIN-CONTAINING"/>
    <property type="match status" value="1"/>
</dbReference>
<gene>
    <name evidence="13" type="ORF">AWRI4620_LOCUS8646</name>
</gene>
<feature type="domain" description="RING-type" evidence="11">
    <location>
        <begin position="195"/>
        <end position="249"/>
    </location>
</feature>
<reference evidence="13" key="1">
    <citation type="submission" date="2020-06" db="EMBL/GenBank/DDBJ databases">
        <authorList>
            <person name="Onetto C."/>
        </authorList>
    </citation>
    <scope>NUCLEOTIDE SEQUENCE</scope>
</reference>
<dbReference type="EMBL" id="CAINUL010000017">
    <property type="protein sequence ID" value="CAD0114391.1"/>
    <property type="molecule type" value="Genomic_DNA"/>
</dbReference>
<feature type="non-terminal residue" evidence="13">
    <location>
        <position position="1"/>
    </location>
</feature>
<evidence type="ECO:0000256" key="6">
    <source>
        <dbReference type="ARBA" id="ARBA00022771"/>
    </source>
</evidence>
<dbReference type="Gene3D" id="3.30.40.10">
    <property type="entry name" value="Zinc/RING finger domain, C3HC4 (zinc finger)"/>
    <property type="match status" value="1"/>
</dbReference>